<dbReference type="Pfam" id="PF00023">
    <property type="entry name" value="Ank"/>
    <property type="match status" value="1"/>
</dbReference>
<protein>
    <submittedName>
        <fullName evidence="3">Uncharacterized protein</fullName>
    </submittedName>
</protein>
<dbReference type="OrthoDB" id="549361at2759"/>
<keyword evidence="4" id="KW-1185">Reference proteome</keyword>
<feature type="repeat" description="ANK" evidence="1">
    <location>
        <begin position="85"/>
        <end position="117"/>
    </location>
</feature>
<evidence type="ECO:0000256" key="2">
    <source>
        <dbReference type="SAM" id="Coils"/>
    </source>
</evidence>
<gene>
    <name evidence="3" type="ORF">TSOC_005893</name>
</gene>
<dbReference type="SMART" id="SM00248">
    <property type="entry name" value="ANK"/>
    <property type="match status" value="2"/>
</dbReference>
<dbReference type="InterPro" id="IPR036770">
    <property type="entry name" value="Ankyrin_rpt-contain_sf"/>
</dbReference>
<evidence type="ECO:0000256" key="1">
    <source>
        <dbReference type="PROSITE-ProRule" id="PRU00023"/>
    </source>
</evidence>
<sequence>MSGGERKALQNKRQMVNFLGSEYKASDFPTVMDPVILAALLGDVGRLAVMLRECGGNINAAWVWLPDIPTYFQGLWEKQLGRCNSRCTPVHVAICAKKHDLVRSLLDLGSDPNLCGSEFSGDISKDLAKRAKLFRDKAEEVAVLKLMANGSNPYRKLWLDKQASMMALLMGAKKFISTIEIPGLTRPHPYLSPLHLSCRLGLADITFLLIQRGAAVSGGSAAAFAPKTPLEEAMQYARANAQSFGTMSDRFNYYHMLEAVCLEVPPEKVAAVEDQRTRHLNEKAQKEAEIREKAQRLADNGPKDKYGKNKSTAQDYLKQANQIIAVGGALASFTPERLTLLPLPPMNAVALASKSMKMVKDMFDLMDPMKASMRAISLAAKIIIKTKRPIALYDPALACAHVMLYHRAPINAADKQTSILVRDILDNGNGLQHSDKRLSYYRWLGIEPEVVNDEVWVSSAVNKIAVLKANVKYGYMTLDLTKDWKEYAKMKKKFLGQVQATFLHTGTASVMPQYLKSLIAEGVTDLNGPGGNGGGTPGGDMFRALEGLLKEYIDGAIVRQQTLYTQYCE</sequence>
<accession>A0A2J8A551</accession>
<keyword evidence="1" id="KW-0040">ANK repeat</keyword>
<reference evidence="3 4" key="1">
    <citation type="journal article" date="2017" name="Mol. Biol. Evol.">
        <title>The 4-celled Tetrabaena socialis nuclear genome reveals the essential components for genetic control of cell number at the origin of multicellularity in the volvocine lineage.</title>
        <authorList>
            <person name="Featherston J."/>
            <person name="Arakaki Y."/>
            <person name="Hanschen E.R."/>
            <person name="Ferris P.J."/>
            <person name="Michod R.E."/>
            <person name="Olson B.J.S.C."/>
            <person name="Nozaki H."/>
            <person name="Durand P.M."/>
        </authorList>
    </citation>
    <scope>NUCLEOTIDE SEQUENCE [LARGE SCALE GENOMIC DNA]</scope>
    <source>
        <strain evidence="3 4">NIES-571</strain>
    </source>
</reference>
<feature type="coiled-coil region" evidence="2">
    <location>
        <begin position="269"/>
        <end position="300"/>
    </location>
</feature>
<evidence type="ECO:0000313" key="3">
    <source>
        <dbReference type="EMBL" id="PNH07633.1"/>
    </source>
</evidence>
<organism evidence="3 4">
    <name type="scientific">Tetrabaena socialis</name>
    <dbReference type="NCBI Taxonomy" id="47790"/>
    <lineage>
        <taxon>Eukaryota</taxon>
        <taxon>Viridiplantae</taxon>
        <taxon>Chlorophyta</taxon>
        <taxon>core chlorophytes</taxon>
        <taxon>Chlorophyceae</taxon>
        <taxon>CS clade</taxon>
        <taxon>Chlamydomonadales</taxon>
        <taxon>Tetrabaenaceae</taxon>
        <taxon>Tetrabaena</taxon>
    </lineage>
</organism>
<comment type="caution">
    <text evidence="3">The sequence shown here is derived from an EMBL/GenBank/DDBJ whole genome shotgun (WGS) entry which is preliminary data.</text>
</comment>
<dbReference type="EMBL" id="PGGS01000170">
    <property type="protein sequence ID" value="PNH07633.1"/>
    <property type="molecule type" value="Genomic_DNA"/>
</dbReference>
<name>A0A2J8A551_9CHLO</name>
<dbReference type="PROSITE" id="PS50088">
    <property type="entry name" value="ANK_REPEAT"/>
    <property type="match status" value="1"/>
</dbReference>
<keyword evidence="2" id="KW-0175">Coiled coil</keyword>
<evidence type="ECO:0000313" key="4">
    <source>
        <dbReference type="Proteomes" id="UP000236333"/>
    </source>
</evidence>
<proteinExistence type="predicted"/>
<dbReference type="AlphaFoldDB" id="A0A2J8A551"/>
<dbReference type="InterPro" id="IPR002110">
    <property type="entry name" value="Ankyrin_rpt"/>
</dbReference>
<dbReference type="SUPFAM" id="SSF48403">
    <property type="entry name" value="Ankyrin repeat"/>
    <property type="match status" value="1"/>
</dbReference>
<dbReference type="Gene3D" id="1.25.40.20">
    <property type="entry name" value="Ankyrin repeat-containing domain"/>
    <property type="match status" value="1"/>
</dbReference>
<dbReference type="Proteomes" id="UP000236333">
    <property type="component" value="Unassembled WGS sequence"/>
</dbReference>